<dbReference type="PANTHER" id="PTHR41260:SF1">
    <property type="entry name" value="PROTEIN ECSC"/>
    <property type="match status" value="1"/>
</dbReference>
<dbReference type="RefSeq" id="WP_170184437.1">
    <property type="nucleotide sequence ID" value="NZ_BJOE01000028.1"/>
</dbReference>
<evidence type="ECO:0000313" key="2">
    <source>
        <dbReference type="Proteomes" id="UP000198915"/>
    </source>
</evidence>
<sequence>MEIETKDQLLQGLKEVEKWESEQKDLWFWEKLGRLPFVLLDRITPNFVREKLGTAVDEMAVFLETGGSYLVQDEAVYSRFRSRMAGAGQPSGEVAYVAAQAPVKLMDDVARELSESRSTFATVQGATTGIGGIFTLALDIPLLLGTSLKVLQEMALSYGYRPEEKRERLFVVKCLQFASSDIVGKKAILEELSQFDNPAAQKDVMAQLQGWREVVVTYTENFGWKKLFQLVPIAGILFGAYLNRSTVQDVAEAGMMLYRKRRILERLRQAKEPVDVTKSTLQP</sequence>
<dbReference type="STRING" id="1884381.SAMN05518846_104241"/>
<dbReference type="AlphaFoldDB" id="A0A1I3SNI3"/>
<organism evidence="1 2">
    <name type="scientific">Brevibacillus centrosporus</name>
    <dbReference type="NCBI Taxonomy" id="54910"/>
    <lineage>
        <taxon>Bacteria</taxon>
        <taxon>Bacillati</taxon>
        <taxon>Bacillota</taxon>
        <taxon>Bacilli</taxon>
        <taxon>Bacillales</taxon>
        <taxon>Paenibacillaceae</taxon>
        <taxon>Brevibacillus</taxon>
    </lineage>
</organism>
<keyword evidence="2" id="KW-1185">Reference proteome</keyword>
<evidence type="ECO:0000313" key="1">
    <source>
        <dbReference type="EMBL" id="SFJ60275.1"/>
    </source>
</evidence>
<dbReference type="PANTHER" id="PTHR41260">
    <property type="entry name" value="PROTEIN ECSC"/>
    <property type="match status" value="1"/>
</dbReference>
<dbReference type="Pfam" id="PF12787">
    <property type="entry name" value="EcsC"/>
    <property type="match status" value="1"/>
</dbReference>
<dbReference type="EMBL" id="FORT01000004">
    <property type="protein sequence ID" value="SFJ60275.1"/>
    <property type="molecule type" value="Genomic_DNA"/>
</dbReference>
<accession>A0A1I3SNI3</accession>
<proteinExistence type="predicted"/>
<dbReference type="Proteomes" id="UP000198915">
    <property type="component" value="Unassembled WGS sequence"/>
</dbReference>
<reference evidence="2" key="1">
    <citation type="submission" date="2016-10" db="EMBL/GenBank/DDBJ databases">
        <authorList>
            <person name="Varghese N."/>
            <person name="Submissions S."/>
        </authorList>
    </citation>
    <scope>NUCLEOTIDE SEQUENCE [LARGE SCALE GENOMIC DNA]</scope>
    <source>
        <strain evidence="2">OK042</strain>
    </source>
</reference>
<protein>
    <submittedName>
        <fullName evidence="1">EcsC protein family protein</fullName>
    </submittedName>
</protein>
<gene>
    <name evidence="1" type="ORF">SAMN05518846_104241</name>
</gene>
<dbReference type="InterPro" id="IPR024787">
    <property type="entry name" value="EcsC"/>
</dbReference>
<name>A0A1I3SNI3_9BACL</name>